<dbReference type="STRING" id="637679.GCA_001550055_00132"/>
<dbReference type="InterPro" id="IPR036388">
    <property type="entry name" value="WH-like_DNA-bd_sf"/>
</dbReference>
<keyword evidence="2 5" id="KW-0238">DNA-binding</keyword>
<evidence type="ECO:0000259" key="4">
    <source>
        <dbReference type="PROSITE" id="PS50995"/>
    </source>
</evidence>
<dbReference type="GO" id="GO:0003677">
    <property type="term" value="F:DNA binding"/>
    <property type="evidence" value="ECO:0007669"/>
    <property type="project" value="UniProtKB-KW"/>
</dbReference>
<name>A0A1G7EAA4_9PROT</name>
<dbReference type="GO" id="GO:0003700">
    <property type="term" value="F:DNA-binding transcription factor activity"/>
    <property type="evidence" value="ECO:0007669"/>
    <property type="project" value="InterPro"/>
</dbReference>
<gene>
    <name evidence="5" type="ORF">SAMN04488071_3353</name>
</gene>
<reference evidence="5 6" key="1">
    <citation type="submission" date="2016-10" db="EMBL/GenBank/DDBJ databases">
        <authorList>
            <person name="de Groot N.N."/>
        </authorList>
    </citation>
    <scope>NUCLEOTIDE SEQUENCE [LARGE SCALE GENOMIC DNA]</scope>
    <source>
        <strain evidence="5 6">CGMCC 1.9109</strain>
    </source>
</reference>
<organism evidence="5 6">
    <name type="scientific">Kordiimonas lacus</name>
    <dbReference type="NCBI Taxonomy" id="637679"/>
    <lineage>
        <taxon>Bacteria</taxon>
        <taxon>Pseudomonadati</taxon>
        <taxon>Pseudomonadota</taxon>
        <taxon>Alphaproteobacteria</taxon>
        <taxon>Kordiimonadales</taxon>
        <taxon>Kordiimonadaceae</taxon>
        <taxon>Kordiimonas</taxon>
    </lineage>
</organism>
<evidence type="ECO:0000256" key="3">
    <source>
        <dbReference type="ARBA" id="ARBA00023163"/>
    </source>
</evidence>
<proteinExistence type="predicted"/>
<accession>A0A1G7EAA4</accession>
<dbReference type="Proteomes" id="UP000183685">
    <property type="component" value="Unassembled WGS sequence"/>
</dbReference>
<dbReference type="Pfam" id="PF12802">
    <property type="entry name" value="MarR_2"/>
    <property type="match status" value="1"/>
</dbReference>
<dbReference type="SUPFAM" id="SSF46785">
    <property type="entry name" value="Winged helix' DNA-binding domain"/>
    <property type="match status" value="1"/>
</dbReference>
<dbReference type="Gene3D" id="1.10.10.10">
    <property type="entry name" value="Winged helix-like DNA-binding domain superfamily/Winged helix DNA-binding domain"/>
    <property type="match status" value="1"/>
</dbReference>
<evidence type="ECO:0000256" key="1">
    <source>
        <dbReference type="ARBA" id="ARBA00023015"/>
    </source>
</evidence>
<evidence type="ECO:0000313" key="6">
    <source>
        <dbReference type="Proteomes" id="UP000183685"/>
    </source>
</evidence>
<dbReference type="InterPro" id="IPR000835">
    <property type="entry name" value="HTH_MarR-typ"/>
</dbReference>
<dbReference type="SMART" id="SM00347">
    <property type="entry name" value="HTH_MARR"/>
    <property type="match status" value="1"/>
</dbReference>
<dbReference type="OrthoDB" id="2287011at2"/>
<keyword evidence="1" id="KW-0805">Transcription regulation</keyword>
<feature type="domain" description="HTH marR-type" evidence="4">
    <location>
        <begin position="16"/>
        <end position="146"/>
    </location>
</feature>
<keyword evidence="6" id="KW-1185">Reference proteome</keyword>
<evidence type="ECO:0000313" key="5">
    <source>
        <dbReference type="EMBL" id="SDE60386.1"/>
    </source>
</evidence>
<dbReference type="InterPro" id="IPR036390">
    <property type="entry name" value="WH_DNA-bd_sf"/>
</dbReference>
<dbReference type="AlphaFoldDB" id="A0A1G7EAA4"/>
<dbReference type="PROSITE" id="PS50995">
    <property type="entry name" value="HTH_MARR_2"/>
    <property type="match status" value="1"/>
</dbReference>
<dbReference type="PANTHER" id="PTHR42756">
    <property type="entry name" value="TRANSCRIPTIONAL REGULATOR, MARR"/>
    <property type="match status" value="1"/>
</dbReference>
<dbReference type="PANTHER" id="PTHR42756:SF1">
    <property type="entry name" value="TRANSCRIPTIONAL REPRESSOR OF EMRAB OPERON"/>
    <property type="match status" value="1"/>
</dbReference>
<keyword evidence="3" id="KW-0804">Transcription</keyword>
<evidence type="ECO:0000256" key="2">
    <source>
        <dbReference type="ARBA" id="ARBA00023125"/>
    </source>
</evidence>
<dbReference type="EMBL" id="FNAK01000008">
    <property type="protein sequence ID" value="SDE60386.1"/>
    <property type="molecule type" value="Genomic_DNA"/>
</dbReference>
<sequence length="146" mass="16260">MNDQDIIEQLRQDVAGQCACQKIRKASRTITRRYDDALKPFGLTGNQFTMLTIISLADKVTLSRLAEIIGMERTTLIRNLKPLERAGLVTIATEESRRAKHATISSQGLNTLAETLPVWRKTQASLKADLGDKTWQVVHQGLDAIS</sequence>
<protein>
    <submittedName>
        <fullName evidence="5">DNA-binding transcriptional regulator, MarR family</fullName>
    </submittedName>
</protein>
<dbReference type="RefSeq" id="WP_068301499.1">
    <property type="nucleotide sequence ID" value="NZ_FNAK01000008.1"/>
</dbReference>